<dbReference type="PANTHER" id="PTHR47717">
    <property type="entry name" value="PEPTIDYL-PROLYL CIS-TRANS ISOMERASE FKBP19, CHLOROPLASTIC"/>
    <property type="match status" value="1"/>
</dbReference>
<accession>A0A7S0T761</accession>
<feature type="region of interest" description="Disordered" evidence="2">
    <location>
        <begin position="1"/>
        <end position="24"/>
    </location>
</feature>
<comment type="catalytic activity">
    <reaction evidence="1">
        <text>[protein]-peptidylproline (omega=180) = [protein]-peptidylproline (omega=0)</text>
        <dbReference type="Rhea" id="RHEA:16237"/>
        <dbReference type="Rhea" id="RHEA-COMP:10747"/>
        <dbReference type="Rhea" id="RHEA-COMP:10748"/>
        <dbReference type="ChEBI" id="CHEBI:83833"/>
        <dbReference type="ChEBI" id="CHEBI:83834"/>
        <dbReference type="EC" id="5.2.1.8"/>
    </reaction>
</comment>
<dbReference type="EMBL" id="HBFF01000218">
    <property type="protein sequence ID" value="CAD8727267.1"/>
    <property type="molecule type" value="Transcribed_RNA"/>
</dbReference>
<keyword evidence="1" id="KW-0413">Isomerase</keyword>
<feature type="domain" description="PPIase FKBP-type" evidence="3">
    <location>
        <begin position="117"/>
        <end position="180"/>
    </location>
</feature>
<dbReference type="SUPFAM" id="SSF54534">
    <property type="entry name" value="FKBP-like"/>
    <property type="match status" value="1"/>
</dbReference>
<dbReference type="GO" id="GO:0009507">
    <property type="term" value="C:chloroplast"/>
    <property type="evidence" value="ECO:0007669"/>
    <property type="project" value="TreeGrafter"/>
</dbReference>
<dbReference type="GO" id="GO:0009579">
    <property type="term" value="C:thylakoid"/>
    <property type="evidence" value="ECO:0007669"/>
    <property type="project" value="TreeGrafter"/>
</dbReference>
<protein>
    <recommendedName>
        <fullName evidence="1">peptidylprolyl isomerase</fullName>
        <ecNumber evidence="1">5.2.1.8</ecNumber>
    </recommendedName>
</protein>
<dbReference type="EC" id="5.2.1.8" evidence="1"/>
<dbReference type="PANTHER" id="PTHR47717:SF1">
    <property type="entry name" value="PEPTIDYL-PROLYL CIS-TRANS ISOMERASE FKBP19, CHLOROPLASTIC"/>
    <property type="match status" value="1"/>
</dbReference>
<evidence type="ECO:0000256" key="1">
    <source>
        <dbReference type="PROSITE-ProRule" id="PRU00277"/>
    </source>
</evidence>
<dbReference type="AlphaFoldDB" id="A0A7S0T761"/>
<evidence type="ECO:0000259" key="3">
    <source>
        <dbReference type="PROSITE" id="PS50059"/>
    </source>
</evidence>
<dbReference type="InterPro" id="IPR046357">
    <property type="entry name" value="PPIase_dom_sf"/>
</dbReference>
<reference evidence="4" key="1">
    <citation type="submission" date="2021-01" db="EMBL/GenBank/DDBJ databases">
        <authorList>
            <person name="Corre E."/>
            <person name="Pelletier E."/>
            <person name="Niang G."/>
            <person name="Scheremetjew M."/>
            <person name="Finn R."/>
            <person name="Kale V."/>
            <person name="Holt S."/>
            <person name="Cochrane G."/>
            <person name="Meng A."/>
            <person name="Brown T."/>
            <person name="Cohen L."/>
        </authorList>
    </citation>
    <scope>NUCLEOTIDE SEQUENCE</scope>
    <source>
        <strain evidence="4">Clade-D-RCC2573</strain>
    </source>
</reference>
<sequence>MRAPHGTSRATPHSRLSRASRPVVVTAARRAVERERVDADDVSPPTTRRAALTTAAAAFIALTTARDARAKQDQGCESCSDSNSALSEGDKAFKRSESGLRFLDLKVGEGALVETSGTKVVVDWSGYTSGYQAKKIESTRETDEPFVFTLGDGTAIPAFDEAVRGMRVGGVRRIEIPGELEEKLGYSRNKALRYNGVGPKPSTFGGQRALDFVLDNETLRDFNRSLLFDVRLSSVRK</sequence>
<proteinExistence type="predicted"/>
<dbReference type="InterPro" id="IPR001179">
    <property type="entry name" value="PPIase_FKBP_dom"/>
</dbReference>
<keyword evidence="1" id="KW-0697">Rotamase</keyword>
<name>A0A7S0T761_9CHLO</name>
<evidence type="ECO:0000313" key="4">
    <source>
        <dbReference type="EMBL" id="CAD8727267.1"/>
    </source>
</evidence>
<gene>
    <name evidence="4" type="ORF">OMED0936_LOCUS175</name>
</gene>
<dbReference type="PROSITE" id="PS50059">
    <property type="entry name" value="FKBP_PPIASE"/>
    <property type="match status" value="1"/>
</dbReference>
<organism evidence="4">
    <name type="scientific">Ostreococcus mediterraneus</name>
    <dbReference type="NCBI Taxonomy" id="1486918"/>
    <lineage>
        <taxon>Eukaryota</taxon>
        <taxon>Viridiplantae</taxon>
        <taxon>Chlorophyta</taxon>
        <taxon>Mamiellophyceae</taxon>
        <taxon>Mamiellales</taxon>
        <taxon>Bathycoccaceae</taxon>
        <taxon>Ostreococcus</taxon>
    </lineage>
</organism>
<dbReference type="Gene3D" id="3.10.50.40">
    <property type="match status" value="1"/>
</dbReference>
<evidence type="ECO:0000256" key="2">
    <source>
        <dbReference type="SAM" id="MobiDB-lite"/>
    </source>
</evidence>
<dbReference type="InterPro" id="IPR044208">
    <property type="entry name" value="FKBP19-like"/>
</dbReference>
<dbReference type="Pfam" id="PF00254">
    <property type="entry name" value="FKBP_C"/>
    <property type="match status" value="1"/>
</dbReference>
<dbReference type="GO" id="GO:0003755">
    <property type="term" value="F:peptidyl-prolyl cis-trans isomerase activity"/>
    <property type="evidence" value="ECO:0007669"/>
    <property type="project" value="UniProtKB-KW"/>
</dbReference>